<dbReference type="Gene3D" id="3.30.1150.10">
    <property type="match status" value="1"/>
</dbReference>
<protein>
    <recommendedName>
        <fullName evidence="4">TonB C-terminal domain-containing protein</fullName>
    </recommendedName>
</protein>
<evidence type="ECO:0000256" key="1">
    <source>
        <dbReference type="SAM" id="Phobius"/>
    </source>
</evidence>
<dbReference type="SUPFAM" id="SSF74653">
    <property type="entry name" value="TolA/TonB C-terminal domain"/>
    <property type="match status" value="1"/>
</dbReference>
<keyword evidence="1" id="KW-1133">Transmembrane helix</keyword>
<dbReference type="Proteomes" id="UP000671852">
    <property type="component" value="Chromosome"/>
</dbReference>
<evidence type="ECO:0000313" key="2">
    <source>
        <dbReference type="EMBL" id="QSZ42253.1"/>
    </source>
</evidence>
<evidence type="ECO:0008006" key="4">
    <source>
        <dbReference type="Google" id="ProtNLM"/>
    </source>
</evidence>
<organism evidence="2 3">
    <name type="scientific">Sulfurimonas aquatica</name>
    <dbReference type="NCBI Taxonomy" id="2672570"/>
    <lineage>
        <taxon>Bacteria</taxon>
        <taxon>Pseudomonadati</taxon>
        <taxon>Campylobacterota</taxon>
        <taxon>Epsilonproteobacteria</taxon>
        <taxon>Campylobacterales</taxon>
        <taxon>Sulfurimonadaceae</taxon>
        <taxon>Sulfurimonas</taxon>
    </lineage>
</organism>
<dbReference type="Pfam" id="PF13103">
    <property type="entry name" value="TonB_2"/>
    <property type="match status" value="1"/>
</dbReference>
<keyword evidence="1" id="KW-0812">Transmembrane</keyword>
<feature type="transmembrane region" description="Helical" evidence="1">
    <location>
        <begin position="7"/>
        <end position="31"/>
    </location>
</feature>
<reference evidence="2" key="1">
    <citation type="submission" date="2019-11" db="EMBL/GenBank/DDBJ databases">
        <authorList>
            <person name="Kojima H."/>
        </authorList>
    </citation>
    <scope>NUCLEOTIDE SEQUENCE</scope>
    <source>
        <strain evidence="2">H1576</strain>
    </source>
</reference>
<proteinExistence type="predicted"/>
<evidence type="ECO:0000313" key="3">
    <source>
        <dbReference type="Proteomes" id="UP000671852"/>
    </source>
</evidence>
<gene>
    <name evidence="2" type="ORF">GJV85_09090</name>
</gene>
<dbReference type="AlphaFoldDB" id="A0A975B171"/>
<keyword evidence="3" id="KW-1185">Reference proteome</keyword>
<keyword evidence="1" id="KW-0472">Membrane</keyword>
<sequence length="240" mass="27383">MDNSNKFFYLSGFISFSLFFLIFIFFSLMMFRSVDIKSYALTKNNYISISLDVPKIATTKPKKIKKSSPVSSVVEDTGDNIDVNNLFSDVWTKKITPKKKVIKKEDTKRLLDIQKKIQKKEKNSVNSISEVVNNLNEIDTHNESEESSTAEQVNEYLAKIQAIVYRYFRVPANTQGNSVKSVIELNALGKVIDFRILSYSNNPALNEEVDNIKARIMDVIFPIHPQNIPTKTVVILTSKE</sequence>
<dbReference type="KEGG" id="saqt:GJV85_09090"/>
<dbReference type="EMBL" id="CP046072">
    <property type="protein sequence ID" value="QSZ42253.1"/>
    <property type="molecule type" value="Genomic_DNA"/>
</dbReference>
<accession>A0A975B171</accession>
<name>A0A975B171_9BACT</name>
<reference evidence="2" key="2">
    <citation type="submission" date="2021-04" db="EMBL/GenBank/DDBJ databases">
        <title>Isolation and characterization of a novel species of the genus Sulfurimonas.</title>
        <authorList>
            <person name="Fukui M."/>
        </authorList>
    </citation>
    <scope>NUCLEOTIDE SEQUENCE</scope>
    <source>
        <strain evidence="2">H1576</strain>
    </source>
</reference>